<keyword evidence="1" id="KW-1133">Transmembrane helix</keyword>
<proteinExistence type="predicted"/>
<sequence>MRENPVDSFVEGRSTHMFHRLSAFVPYFASLWAVWWGMGSHFIKTMPVRRRSGLVLPALVWGVPRPARNPLEQIFLLCV</sequence>
<reference evidence="2 3" key="1">
    <citation type="submission" date="2017-04" db="EMBL/GenBank/DDBJ databases">
        <title>Kefir bacterial isolates.</title>
        <authorList>
            <person name="Kim Y."/>
            <person name="Blasche S."/>
            <person name="Patil K.R."/>
        </authorList>
    </citation>
    <scope>NUCLEOTIDE SEQUENCE [LARGE SCALE GENOMIC DNA]</scope>
    <source>
        <strain evidence="2 3">KR</strain>
    </source>
</reference>
<keyword evidence="1" id="KW-0472">Membrane</keyword>
<protein>
    <submittedName>
        <fullName evidence="2">Uncharacterized protein</fullName>
    </submittedName>
</protein>
<dbReference type="EMBL" id="NCXK01000001">
    <property type="protein sequence ID" value="PAK79668.1"/>
    <property type="molecule type" value="Genomic_DNA"/>
</dbReference>
<name>A0A269Y2F0_9PROT</name>
<keyword evidence="3" id="KW-1185">Reference proteome</keyword>
<gene>
    <name evidence="2" type="ORF">B8X00_03055</name>
</gene>
<dbReference type="Proteomes" id="UP000216151">
    <property type="component" value="Unassembled WGS sequence"/>
</dbReference>
<evidence type="ECO:0000313" key="2">
    <source>
        <dbReference type="EMBL" id="PAK79668.1"/>
    </source>
</evidence>
<feature type="transmembrane region" description="Helical" evidence="1">
    <location>
        <begin position="24"/>
        <end position="43"/>
    </location>
</feature>
<organism evidence="2 3">
    <name type="scientific">Acetobacter fabarum</name>
    <dbReference type="NCBI Taxonomy" id="483199"/>
    <lineage>
        <taxon>Bacteria</taxon>
        <taxon>Pseudomonadati</taxon>
        <taxon>Pseudomonadota</taxon>
        <taxon>Alphaproteobacteria</taxon>
        <taxon>Acetobacterales</taxon>
        <taxon>Acetobacteraceae</taxon>
        <taxon>Acetobacter</taxon>
    </lineage>
</organism>
<comment type="caution">
    <text evidence="2">The sequence shown here is derived from an EMBL/GenBank/DDBJ whole genome shotgun (WGS) entry which is preliminary data.</text>
</comment>
<evidence type="ECO:0000256" key="1">
    <source>
        <dbReference type="SAM" id="Phobius"/>
    </source>
</evidence>
<keyword evidence="1" id="KW-0812">Transmembrane</keyword>
<dbReference type="AlphaFoldDB" id="A0A269Y2F0"/>
<accession>A0A269Y2F0</accession>
<evidence type="ECO:0000313" key="3">
    <source>
        <dbReference type="Proteomes" id="UP000216151"/>
    </source>
</evidence>